<evidence type="ECO:0000259" key="12">
    <source>
        <dbReference type="Pfam" id="PF21088"/>
    </source>
</evidence>
<feature type="chain" id="PRO_5036696702" evidence="9">
    <location>
        <begin position="21"/>
        <end position="747"/>
    </location>
</feature>
<evidence type="ECO:0000313" key="13">
    <source>
        <dbReference type="EMBL" id="GGO81077.1"/>
    </source>
</evidence>
<dbReference type="Proteomes" id="UP000599578">
    <property type="component" value="Unassembled WGS sequence"/>
</dbReference>
<feature type="transmembrane region" description="Helical" evidence="8">
    <location>
        <begin position="490"/>
        <end position="509"/>
    </location>
</feature>
<reference evidence="13 14" key="1">
    <citation type="journal article" date="2014" name="Int. J. Syst. Evol. Microbiol.">
        <title>Complete genome sequence of Corynebacterium casei LMG S-19264T (=DSM 44701T), isolated from a smear-ripened cheese.</title>
        <authorList>
            <consortium name="US DOE Joint Genome Institute (JGI-PGF)"/>
            <person name="Walter F."/>
            <person name="Albersmeier A."/>
            <person name="Kalinowski J."/>
            <person name="Ruckert C."/>
        </authorList>
    </citation>
    <scope>NUCLEOTIDE SEQUENCE [LARGE SCALE GENOMIC DNA]</scope>
    <source>
        <strain evidence="13 14">CGMCC 1.7286</strain>
    </source>
</reference>
<comment type="caution">
    <text evidence="13">The sequence shown here is derived from an EMBL/GenBank/DDBJ whole genome shotgun (WGS) entry which is preliminary data.</text>
</comment>
<proteinExistence type="inferred from homology"/>
<keyword evidence="3" id="KW-1003">Cell membrane</keyword>
<accession>A0A917ZFW4</accession>
<comment type="subcellular location">
    <subcellularLocation>
        <location evidence="1">Cell membrane</location>
        <topology evidence="1">Multi-pass membrane protein</topology>
    </subcellularLocation>
</comment>
<feature type="domain" description="Mechanosensitive ion channel transmembrane helices 2/3" evidence="12">
    <location>
        <begin position="494"/>
        <end position="531"/>
    </location>
</feature>
<name>A0A917ZFW4_9GAMM</name>
<dbReference type="Gene3D" id="3.30.70.100">
    <property type="match status" value="1"/>
</dbReference>
<evidence type="ECO:0000256" key="2">
    <source>
        <dbReference type="ARBA" id="ARBA00008017"/>
    </source>
</evidence>
<feature type="transmembrane region" description="Helical" evidence="8">
    <location>
        <begin position="237"/>
        <end position="253"/>
    </location>
</feature>
<keyword evidence="6 8" id="KW-0472">Membrane</keyword>
<feature type="transmembrane region" description="Helical" evidence="8">
    <location>
        <begin position="115"/>
        <end position="135"/>
    </location>
</feature>
<dbReference type="PANTHER" id="PTHR30460:SF0">
    <property type="entry name" value="MODERATE CONDUCTANCE MECHANOSENSITIVE CHANNEL YBIO"/>
    <property type="match status" value="1"/>
</dbReference>
<dbReference type="Pfam" id="PF21088">
    <property type="entry name" value="MS_channel_1st"/>
    <property type="match status" value="1"/>
</dbReference>
<dbReference type="Pfam" id="PF00924">
    <property type="entry name" value="MS_channel_2nd"/>
    <property type="match status" value="1"/>
</dbReference>
<feature type="transmembrane region" description="Helical" evidence="8">
    <location>
        <begin position="195"/>
        <end position="216"/>
    </location>
</feature>
<keyword evidence="5 8" id="KW-1133">Transmembrane helix</keyword>
<keyword evidence="4 8" id="KW-0812">Transmembrane</keyword>
<dbReference type="EMBL" id="BMLT01000004">
    <property type="protein sequence ID" value="GGO81077.1"/>
    <property type="molecule type" value="Genomic_DNA"/>
</dbReference>
<feature type="transmembrane region" description="Helical" evidence="8">
    <location>
        <begin position="349"/>
        <end position="370"/>
    </location>
</feature>
<evidence type="ECO:0000256" key="6">
    <source>
        <dbReference type="ARBA" id="ARBA00023136"/>
    </source>
</evidence>
<dbReference type="SUPFAM" id="SSF82689">
    <property type="entry name" value="Mechanosensitive channel protein MscS (YggB), C-terminal domain"/>
    <property type="match status" value="1"/>
</dbReference>
<evidence type="ECO:0000256" key="7">
    <source>
        <dbReference type="SAM" id="MobiDB-lite"/>
    </source>
</evidence>
<dbReference type="InterPro" id="IPR049142">
    <property type="entry name" value="MS_channel_1st"/>
</dbReference>
<dbReference type="GO" id="GO:0008381">
    <property type="term" value="F:mechanosensitive monoatomic ion channel activity"/>
    <property type="evidence" value="ECO:0007669"/>
    <property type="project" value="InterPro"/>
</dbReference>
<evidence type="ECO:0000256" key="4">
    <source>
        <dbReference type="ARBA" id="ARBA00022692"/>
    </source>
</evidence>
<dbReference type="SUPFAM" id="SSF50182">
    <property type="entry name" value="Sm-like ribonucleoproteins"/>
    <property type="match status" value="1"/>
</dbReference>
<feature type="transmembrane region" description="Helical" evidence="8">
    <location>
        <begin position="265"/>
        <end position="287"/>
    </location>
</feature>
<dbReference type="GO" id="GO:0005886">
    <property type="term" value="C:plasma membrane"/>
    <property type="evidence" value="ECO:0007669"/>
    <property type="project" value="UniProtKB-SubCell"/>
</dbReference>
<dbReference type="PANTHER" id="PTHR30460">
    <property type="entry name" value="MODERATE CONDUCTANCE MECHANOSENSITIVE CHANNEL YBIO"/>
    <property type="match status" value="1"/>
</dbReference>
<dbReference type="InterPro" id="IPR011014">
    <property type="entry name" value="MscS_channel_TM-2"/>
</dbReference>
<evidence type="ECO:0000256" key="5">
    <source>
        <dbReference type="ARBA" id="ARBA00022989"/>
    </source>
</evidence>
<keyword evidence="9" id="KW-0732">Signal</keyword>
<dbReference type="Pfam" id="PF21082">
    <property type="entry name" value="MS_channel_3rd"/>
    <property type="match status" value="1"/>
</dbReference>
<organism evidence="13 14">
    <name type="scientific">Marinobacterium nitratireducens</name>
    <dbReference type="NCBI Taxonomy" id="518897"/>
    <lineage>
        <taxon>Bacteria</taxon>
        <taxon>Pseudomonadati</taxon>
        <taxon>Pseudomonadota</taxon>
        <taxon>Gammaproteobacteria</taxon>
        <taxon>Oceanospirillales</taxon>
        <taxon>Oceanospirillaceae</taxon>
        <taxon>Marinobacterium</taxon>
    </lineage>
</organism>
<evidence type="ECO:0000259" key="11">
    <source>
        <dbReference type="Pfam" id="PF21082"/>
    </source>
</evidence>
<feature type="transmembrane region" description="Helical" evidence="8">
    <location>
        <begin position="428"/>
        <end position="453"/>
    </location>
</feature>
<evidence type="ECO:0000256" key="1">
    <source>
        <dbReference type="ARBA" id="ARBA00004651"/>
    </source>
</evidence>
<feature type="transmembrane region" description="Helical" evidence="8">
    <location>
        <begin position="315"/>
        <end position="334"/>
    </location>
</feature>
<evidence type="ECO:0000256" key="3">
    <source>
        <dbReference type="ARBA" id="ARBA00022475"/>
    </source>
</evidence>
<dbReference type="Gene3D" id="1.10.287.1260">
    <property type="match status" value="1"/>
</dbReference>
<feature type="transmembrane region" description="Helical" evidence="8">
    <location>
        <begin position="156"/>
        <end position="183"/>
    </location>
</feature>
<dbReference type="RefSeq" id="WP_188860373.1">
    <property type="nucleotide sequence ID" value="NZ_BMLT01000004.1"/>
</dbReference>
<protein>
    <submittedName>
        <fullName evidence="13">Mechanosensitive ion channel protein MscS</fullName>
    </submittedName>
</protein>
<comment type="similarity">
    <text evidence="2">Belongs to the MscS (TC 1.A.23) family.</text>
</comment>
<dbReference type="AlphaFoldDB" id="A0A917ZFW4"/>
<dbReference type="SUPFAM" id="SSF82861">
    <property type="entry name" value="Mechanosensitive channel protein MscS (YggB), transmembrane region"/>
    <property type="match status" value="1"/>
</dbReference>
<dbReference type="InterPro" id="IPR023408">
    <property type="entry name" value="MscS_beta-dom_sf"/>
</dbReference>
<evidence type="ECO:0000313" key="14">
    <source>
        <dbReference type="Proteomes" id="UP000599578"/>
    </source>
</evidence>
<evidence type="ECO:0000256" key="9">
    <source>
        <dbReference type="SAM" id="SignalP"/>
    </source>
</evidence>
<evidence type="ECO:0000256" key="8">
    <source>
        <dbReference type="SAM" id="Phobius"/>
    </source>
</evidence>
<dbReference type="InterPro" id="IPR011066">
    <property type="entry name" value="MscS_channel_C_sf"/>
</dbReference>
<feature type="signal peptide" evidence="9">
    <location>
        <begin position="1"/>
        <end position="20"/>
    </location>
</feature>
<dbReference type="InterPro" id="IPR045276">
    <property type="entry name" value="YbiO_bact"/>
</dbReference>
<dbReference type="InterPro" id="IPR006685">
    <property type="entry name" value="MscS_channel_2nd"/>
</dbReference>
<keyword evidence="14" id="KW-1185">Reference proteome</keyword>
<evidence type="ECO:0000259" key="10">
    <source>
        <dbReference type="Pfam" id="PF00924"/>
    </source>
</evidence>
<feature type="transmembrane region" description="Helical" evidence="8">
    <location>
        <begin position="391"/>
        <end position="408"/>
    </location>
</feature>
<feature type="domain" description="Mechanosensitive ion channel MscS C-terminal" evidence="11">
    <location>
        <begin position="603"/>
        <end position="690"/>
    </location>
</feature>
<feature type="domain" description="Mechanosensitive ion channel MscS" evidence="10">
    <location>
        <begin position="533"/>
        <end position="597"/>
    </location>
</feature>
<feature type="region of interest" description="Disordered" evidence="7">
    <location>
        <begin position="728"/>
        <end position="747"/>
    </location>
</feature>
<sequence>MNASLVRPLLILLLMLLPLAAPQAAEPPTGQTSAERVAGMTDAEVRAALRQQLEQESIRDRQNPYDVLNTMQVSTRDFESRLPQVRQSLARWPEQWHRFWLSLTDQRGGPGALDLMLGFAMMLLAGLAVENLAGWKLRQLSADISSRTSCNLSTSIGYLAIQTLVNLVRLGAFFLGALLVPLLRHAPDSSPRTTLIMLLITVTLVRLASILSRSLLAPYARGIRPFHMECEDARNTHFWFMAFATVYALEQLGNELLYHHGIEPVLKALTIPVGGLLLTLIVLAYLWRHRNTITQLFTESEPGTEPAAPGFLQQYWPILATTWLLLIWGLWSYFNFVGDVESASALTPAWWLTLGFVLIDRLLHALLGALCRAPWLQSYSFDQRSRRFRQVIQNGSRLLLLGAALFFISEALGFNSMSMFEASLAERALSGAINILILLLLAYTSWQLILSAIERRLPEPRENEAIASLDGEGGGSGATRVETLLPMVRSFAYAILIIIVVLTTLSILGVEIGPLLAGAGVAGIAIGFGAQKLVQDILSGIFFLLDDAFRRGEYIEAANMRGTVEQISLRSMRLRHHLGAVQTIPYGEIQTVKNLSRDWVTMKLEFRLPYDTDIEKVRKIIKKVGQEMLNDPEMGPNFLLPLKSQGVMRVEESALIFRMKFTCKPGEQWVIRREAYRRVKDALAEQGINFAHRAVHVLLPDTLAHELHDSSPEVRSAVTQSIGSAVAQAEEVPPMLKRDNRIDDEDS</sequence>
<dbReference type="InterPro" id="IPR049278">
    <property type="entry name" value="MS_channel_C"/>
</dbReference>
<gene>
    <name evidence="13" type="ORF">GCM10011348_19270</name>
</gene>
<dbReference type="Gene3D" id="2.30.30.60">
    <property type="match status" value="1"/>
</dbReference>
<dbReference type="InterPro" id="IPR010920">
    <property type="entry name" value="LSM_dom_sf"/>
</dbReference>